<proteinExistence type="predicted"/>
<sequence length="35" mass="3936">KRIMEAESKLMKTIARVGEDGYDGNDEPEPGNEKK</sequence>
<accession>X0Z5F5</accession>
<feature type="non-terminal residue" evidence="2">
    <location>
        <position position="1"/>
    </location>
</feature>
<evidence type="ECO:0000313" key="2">
    <source>
        <dbReference type="EMBL" id="GAG55638.1"/>
    </source>
</evidence>
<name>X0Z5F5_9ZZZZ</name>
<dbReference type="AlphaFoldDB" id="X0Z5F5"/>
<dbReference type="EMBL" id="BART01005957">
    <property type="protein sequence ID" value="GAG55638.1"/>
    <property type="molecule type" value="Genomic_DNA"/>
</dbReference>
<feature type="compositionally biased region" description="Acidic residues" evidence="1">
    <location>
        <begin position="20"/>
        <end position="35"/>
    </location>
</feature>
<protein>
    <submittedName>
        <fullName evidence="2">Uncharacterized protein</fullName>
    </submittedName>
</protein>
<gene>
    <name evidence="2" type="ORF">S01H4_13530</name>
</gene>
<reference evidence="2" key="1">
    <citation type="journal article" date="2014" name="Front. Microbiol.">
        <title>High frequency of phylogenetically diverse reductive dehalogenase-homologous genes in deep subseafloor sedimentary metagenomes.</title>
        <authorList>
            <person name="Kawai M."/>
            <person name="Futagami T."/>
            <person name="Toyoda A."/>
            <person name="Takaki Y."/>
            <person name="Nishi S."/>
            <person name="Hori S."/>
            <person name="Arai W."/>
            <person name="Tsubouchi T."/>
            <person name="Morono Y."/>
            <person name="Uchiyama I."/>
            <person name="Ito T."/>
            <person name="Fujiyama A."/>
            <person name="Inagaki F."/>
            <person name="Takami H."/>
        </authorList>
    </citation>
    <scope>NUCLEOTIDE SEQUENCE</scope>
    <source>
        <strain evidence="2">Expedition CK06-06</strain>
    </source>
</reference>
<feature type="region of interest" description="Disordered" evidence="1">
    <location>
        <begin position="16"/>
        <end position="35"/>
    </location>
</feature>
<organism evidence="2">
    <name type="scientific">marine sediment metagenome</name>
    <dbReference type="NCBI Taxonomy" id="412755"/>
    <lineage>
        <taxon>unclassified sequences</taxon>
        <taxon>metagenomes</taxon>
        <taxon>ecological metagenomes</taxon>
    </lineage>
</organism>
<evidence type="ECO:0000256" key="1">
    <source>
        <dbReference type="SAM" id="MobiDB-lite"/>
    </source>
</evidence>
<comment type="caution">
    <text evidence="2">The sequence shown here is derived from an EMBL/GenBank/DDBJ whole genome shotgun (WGS) entry which is preliminary data.</text>
</comment>